<protein>
    <submittedName>
        <fullName evidence="2">Uncharacterized protein</fullName>
    </submittedName>
</protein>
<feature type="transmembrane region" description="Helical" evidence="1">
    <location>
        <begin position="250"/>
        <end position="269"/>
    </location>
</feature>
<feature type="transmembrane region" description="Helical" evidence="1">
    <location>
        <begin position="101"/>
        <end position="121"/>
    </location>
</feature>
<gene>
    <name evidence="2" type="ORF">SRAS04492_LOCUS9534</name>
</gene>
<feature type="transmembrane region" description="Helical" evidence="1">
    <location>
        <begin position="12"/>
        <end position="32"/>
    </location>
</feature>
<feature type="transmembrane region" description="Helical" evidence="1">
    <location>
        <begin position="38"/>
        <end position="58"/>
    </location>
</feature>
<proteinExistence type="predicted"/>
<keyword evidence="1" id="KW-0472">Membrane</keyword>
<feature type="transmembrane region" description="Helical" evidence="1">
    <location>
        <begin position="276"/>
        <end position="293"/>
    </location>
</feature>
<sequence length="471" mass="52795">MGFDQAPKKYRVLSKILIASQISVSILAVLLSQQTTNTAIQAASIYALLLSIMGLSNATQNQRDILHRFFHSYSTKIHHSIAFTSIASVACDSEDVMQQMLVSATAILFAIDAAIGIQIFMKVFKIMNKQMDNQNITESYLPRDERKAIARENRVEVKPNDRLPLALRENELLTKLFNQGWKFNMFNVDGQIFKQVAALSVIFAQLYFSSITLIMNHHNSVNAVAVFSLIYSSVSLYSFFNFSYVRDFDVIQVNFTPLALAATCIFYCVFARDAGLVLDGLSIALMADAYFALRFRDDSDEIDFTLLEQFSLQSWTEDSFNKDGFLTLQIAAISLIFSQVFFALVGVIDGASLQVMMLAFYLARFAQFLGNTVSGVRILQSNMTCLLLSCLLLTNLRGAGYMAAAQAILTIADAYVGALIFSLDKKKQAQNLLESFLSSLEGFKFVKKQIKIFDLKDSDEVEQLDEQFQKI</sequence>
<evidence type="ECO:0000256" key="1">
    <source>
        <dbReference type="SAM" id="Phobius"/>
    </source>
</evidence>
<evidence type="ECO:0000313" key="2">
    <source>
        <dbReference type="EMBL" id="CAE0237725.1"/>
    </source>
</evidence>
<reference evidence="2" key="1">
    <citation type="submission" date="2021-01" db="EMBL/GenBank/DDBJ databases">
        <authorList>
            <person name="Corre E."/>
            <person name="Pelletier E."/>
            <person name="Niang G."/>
            <person name="Scheremetjew M."/>
            <person name="Finn R."/>
            <person name="Kale V."/>
            <person name="Holt S."/>
            <person name="Cochrane G."/>
            <person name="Meng A."/>
            <person name="Brown T."/>
            <person name="Cohen L."/>
        </authorList>
    </citation>
    <scope>NUCLEOTIDE SEQUENCE</scope>
    <source>
        <strain evidence="2">Ras09</strain>
    </source>
</reference>
<organism evidence="2">
    <name type="scientific">Strombidium rassoulzadegani</name>
    <dbReference type="NCBI Taxonomy" id="1082188"/>
    <lineage>
        <taxon>Eukaryota</taxon>
        <taxon>Sar</taxon>
        <taxon>Alveolata</taxon>
        <taxon>Ciliophora</taxon>
        <taxon>Intramacronucleata</taxon>
        <taxon>Spirotrichea</taxon>
        <taxon>Oligotrichia</taxon>
        <taxon>Strombidiidae</taxon>
        <taxon>Strombidium</taxon>
    </lineage>
</organism>
<feature type="transmembrane region" description="Helical" evidence="1">
    <location>
        <begin position="330"/>
        <end position="363"/>
    </location>
</feature>
<accession>A0A7S3CUG0</accession>
<name>A0A7S3CUG0_9SPIT</name>
<feature type="transmembrane region" description="Helical" evidence="1">
    <location>
        <begin position="400"/>
        <end position="423"/>
    </location>
</feature>
<feature type="transmembrane region" description="Helical" evidence="1">
    <location>
        <begin position="192"/>
        <end position="214"/>
    </location>
</feature>
<dbReference type="EMBL" id="HBIA01019214">
    <property type="protein sequence ID" value="CAE0237725.1"/>
    <property type="molecule type" value="Transcribed_RNA"/>
</dbReference>
<feature type="transmembrane region" description="Helical" evidence="1">
    <location>
        <begin position="221"/>
        <end position="244"/>
    </location>
</feature>
<keyword evidence="1" id="KW-1133">Transmembrane helix</keyword>
<dbReference type="AlphaFoldDB" id="A0A7S3CUG0"/>
<keyword evidence="1" id="KW-0812">Transmembrane</keyword>